<evidence type="ECO:0000313" key="3">
    <source>
        <dbReference type="Proteomes" id="UP000031246"/>
    </source>
</evidence>
<dbReference type="OrthoDB" id="799545at2"/>
<dbReference type="RefSeq" id="WP_039471394.1">
    <property type="nucleotide sequence ID" value="NZ_JSYN01000002.1"/>
</dbReference>
<keyword evidence="1" id="KW-0812">Transmembrane</keyword>
<dbReference type="AlphaFoldDB" id="A0A0C1DRK0"/>
<feature type="transmembrane region" description="Helical" evidence="1">
    <location>
        <begin position="48"/>
        <end position="67"/>
    </location>
</feature>
<keyword evidence="1" id="KW-0472">Membrane</keyword>
<protein>
    <submittedName>
        <fullName evidence="2">Uncharacterized protein</fullName>
    </submittedName>
</protein>
<organism evidence="2 3">
    <name type="scientific">Pedobacter kyungheensis</name>
    <dbReference type="NCBI Taxonomy" id="1069985"/>
    <lineage>
        <taxon>Bacteria</taxon>
        <taxon>Pseudomonadati</taxon>
        <taxon>Bacteroidota</taxon>
        <taxon>Sphingobacteriia</taxon>
        <taxon>Sphingobacteriales</taxon>
        <taxon>Sphingobacteriaceae</taxon>
        <taxon>Pedobacter</taxon>
    </lineage>
</organism>
<name>A0A0C1DRK0_9SPHI</name>
<dbReference type="EMBL" id="JSYN01000002">
    <property type="protein sequence ID" value="KIA96650.1"/>
    <property type="molecule type" value="Genomic_DNA"/>
</dbReference>
<feature type="transmembrane region" description="Helical" evidence="1">
    <location>
        <begin position="21"/>
        <end position="42"/>
    </location>
</feature>
<reference evidence="2 3" key="1">
    <citation type="submission" date="2014-10" db="EMBL/GenBank/DDBJ databases">
        <title>Pedobacter Kyungheensis.</title>
        <authorList>
            <person name="Anderson B.M."/>
            <person name="Newman J.D."/>
        </authorList>
    </citation>
    <scope>NUCLEOTIDE SEQUENCE [LARGE SCALE GENOMIC DNA]</scope>
    <source>
        <strain evidence="2 3">KACC 16221</strain>
    </source>
</reference>
<evidence type="ECO:0000256" key="1">
    <source>
        <dbReference type="SAM" id="Phobius"/>
    </source>
</evidence>
<comment type="caution">
    <text evidence="2">The sequence shown here is derived from an EMBL/GenBank/DDBJ whole genome shotgun (WGS) entry which is preliminary data.</text>
</comment>
<sequence>MENNKLKHNTESMQTANQPGIYKLMVFGVLICIVGTYARFAYDSWQVSLASWIVLFIGAIIAIKGVFKILDA</sequence>
<proteinExistence type="predicted"/>
<accession>A0A0C1DRK0</accession>
<evidence type="ECO:0000313" key="2">
    <source>
        <dbReference type="EMBL" id="KIA96650.1"/>
    </source>
</evidence>
<dbReference type="Proteomes" id="UP000031246">
    <property type="component" value="Unassembled WGS sequence"/>
</dbReference>
<gene>
    <name evidence="2" type="ORF">OC25_02700</name>
</gene>
<keyword evidence="3" id="KW-1185">Reference proteome</keyword>
<keyword evidence="1" id="KW-1133">Transmembrane helix</keyword>